<dbReference type="EMBL" id="LK932531">
    <property type="protein sequence ID" value="CDS89891.1"/>
    <property type="molecule type" value="Genomic_DNA"/>
</dbReference>
<gene>
    <name evidence="2" type="ORF">BN1095_610026</name>
    <name evidence="1" type="ORF">BN1096_760113</name>
</gene>
<dbReference type="AlphaFoldDB" id="A0A069AXB9"/>
<protein>
    <submittedName>
        <fullName evidence="2">Uncharacterized protein</fullName>
    </submittedName>
</protein>
<accession>A0A069AXB9</accession>
<dbReference type="EMBL" id="LK933305">
    <property type="protein sequence ID" value="CDT62617.1"/>
    <property type="molecule type" value="Genomic_DNA"/>
</dbReference>
<proteinExistence type="predicted"/>
<sequence>MKLKYTILNCSISIAKLISKNKKYTIQTEWYTYSIHFYRIFTFLDLYYSQLILL</sequence>
<name>A0A069AXB9_CLODI</name>
<organism evidence="2">
    <name type="scientific">Clostridioides difficile</name>
    <name type="common">Peptoclostridium difficile</name>
    <dbReference type="NCBI Taxonomy" id="1496"/>
    <lineage>
        <taxon>Bacteria</taxon>
        <taxon>Bacillati</taxon>
        <taxon>Bacillota</taxon>
        <taxon>Clostridia</taxon>
        <taxon>Peptostreptococcales</taxon>
        <taxon>Peptostreptococcaceae</taxon>
        <taxon>Clostridioides</taxon>
    </lineage>
</organism>
<reference evidence="2" key="1">
    <citation type="submission" date="2014-07" db="EMBL/GenBank/DDBJ databases">
        <authorList>
            <person name="Monot Marc"/>
        </authorList>
    </citation>
    <scope>NUCLEOTIDE SEQUENCE</scope>
    <source>
        <strain evidence="2">7032989</strain>
    </source>
</reference>
<evidence type="ECO:0000313" key="2">
    <source>
        <dbReference type="EMBL" id="CDT62617.1"/>
    </source>
</evidence>
<evidence type="ECO:0000313" key="1">
    <source>
        <dbReference type="EMBL" id="CDS89891.1"/>
    </source>
</evidence>